<proteinExistence type="predicted"/>
<accession>A0A1E1KFK8</accession>
<dbReference type="Proteomes" id="UP000178912">
    <property type="component" value="Unassembled WGS sequence"/>
</dbReference>
<keyword evidence="4" id="KW-1185">Reference proteome</keyword>
<dbReference type="PANTHER" id="PTHR35910:SF6">
    <property type="entry name" value="2EXR DOMAIN-CONTAINING PROTEIN"/>
    <property type="match status" value="1"/>
</dbReference>
<dbReference type="Pfam" id="PF20150">
    <property type="entry name" value="2EXR"/>
    <property type="match status" value="1"/>
</dbReference>
<dbReference type="AlphaFoldDB" id="A0A1E1KFK8"/>
<feature type="compositionally biased region" description="Polar residues" evidence="1">
    <location>
        <begin position="1"/>
        <end position="19"/>
    </location>
</feature>
<reference evidence="4" key="1">
    <citation type="submission" date="2016-03" db="EMBL/GenBank/DDBJ databases">
        <authorList>
            <person name="Guldener U."/>
        </authorList>
    </citation>
    <scope>NUCLEOTIDE SEQUENCE [LARGE SCALE GENOMIC DNA]</scope>
    <source>
        <strain evidence="4">04CH-RAC-A.6.1</strain>
    </source>
</reference>
<evidence type="ECO:0000313" key="4">
    <source>
        <dbReference type="Proteomes" id="UP000178912"/>
    </source>
</evidence>
<name>A0A1E1KFK8_9HELO</name>
<sequence length="204" mass="23471">MSQIVSASKSSGQPATQQDAPRFESFSRLPVELRQMVWRYVCFEEWDVDLDVLQISPNTGGLRVRRPEQEVSWSWLFESPTNFSRYAPPTLLHTSQEARTEGLRWYVPCFGTPTYPASGTQTIPPRIYIKWTADRLCILHPELGQNPNPNHPTESVLALLTTNRLRHLAWHTSSPSSTLSSHIWEGAQHIRARRLRVPSIYGYW</sequence>
<protein>
    <recommendedName>
        <fullName evidence="2">2EXR domain-containing protein</fullName>
    </recommendedName>
</protein>
<evidence type="ECO:0000256" key="1">
    <source>
        <dbReference type="SAM" id="MobiDB-lite"/>
    </source>
</evidence>
<feature type="domain" description="2EXR" evidence="2">
    <location>
        <begin position="23"/>
        <end position="136"/>
    </location>
</feature>
<evidence type="ECO:0000259" key="2">
    <source>
        <dbReference type="Pfam" id="PF20150"/>
    </source>
</evidence>
<dbReference type="EMBL" id="FJUX01000022">
    <property type="protein sequence ID" value="CZS95544.1"/>
    <property type="molecule type" value="Genomic_DNA"/>
</dbReference>
<gene>
    <name evidence="3" type="ORF">RAG0_05140</name>
</gene>
<dbReference type="OrthoDB" id="3473305at2759"/>
<feature type="region of interest" description="Disordered" evidence="1">
    <location>
        <begin position="1"/>
        <end position="21"/>
    </location>
</feature>
<evidence type="ECO:0000313" key="3">
    <source>
        <dbReference type="EMBL" id="CZS95544.1"/>
    </source>
</evidence>
<dbReference type="PANTHER" id="PTHR35910">
    <property type="entry name" value="2EXR DOMAIN-CONTAINING PROTEIN"/>
    <property type="match status" value="1"/>
</dbReference>
<dbReference type="InterPro" id="IPR045518">
    <property type="entry name" value="2EXR"/>
</dbReference>
<organism evidence="3 4">
    <name type="scientific">Rhynchosporium agropyri</name>
    <dbReference type="NCBI Taxonomy" id="914238"/>
    <lineage>
        <taxon>Eukaryota</taxon>
        <taxon>Fungi</taxon>
        <taxon>Dikarya</taxon>
        <taxon>Ascomycota</taxon>
        <taxon>Pezizomycotina</taxon>
        <taxon>Leotiomycetes</taxon>
        <taxon>Helotiales</taxon>
        <taxon>Ploettnerulaceae</taxon>
        <taxon>Rhynchosporium</taxon>
    </lineage>
</organism>